<reference evidence="1" key="1">
    <citation type="submission" date="2016-08" db="EMBL/GenBank/DDBJ databases">
        <authorList>
            <person name="Ngugi D.K."/>
            <person name="Miyake S."/>
            <person name="Stingl U."/>
        </authorList>
    </citation>
    <scope>NUCLEOTIDE SEQUENCE</scope>
    <source>
        <strain evidence="1">SCG-D08WGA-EpuloA1</strain>
    </source>
</reference>
<gene>
    <name evidence="1" type="ORF">AN640_01810</name>
</gene>
<evidence type="ECO:0000313" key="1">
    <source>
        <dbReference type="EMBL" id="ONI39319.1"/>
    </source>
</evidence>
<proteinExistence type="predicted"/>
<name>A0ACC8XAK8_9FIRM</name>
<keyword evidence="2" id="KW-1185">Reference proteome</keyword>
<sequence length="298" mass="33974">MKFVEKVAKDVDTAIIDGLVELGATTNQVNIDVLEKGSKGFLGFGVKQARVRITLKSQKKETKGSKKNEKKLTEKKIQGKPSNIKKEVAVKKKKQEPIKQDVKAEPLKEIKTEPPKQKVIKIEPLKQEQIVKTEQPAIQPEVDINTEEIISTKETLKFLQDLLNLMNITAKLESKIEKGKIIININSEQAGLIIGKKGETLEALQYLTYLVANKNNDKFVKIVVDVENYRERREESIRRMAFNMAKKAAKTRKSVSLEPMNAYDRRIVHETLQNDKFVTTESEGKDPHRKVIIRPKYS</sequence>
<organism evidence="1 2">
    <name type="scientific">Candidatus Epulonipiscium fishelsonii</name>
    <dbReference type="NCBI Taxonomy" id="77094"/>
    <lineage>
        <taxon>Bacteria</taxon>
        <taxon>Bacillati</taxon>
        <taxon>Bacillota</taxon>
        <taxon>Clostridia</taxon>
        <taxon>Lachnospirales</taxon>
        <taxon>Lachnospiraceae</taxon>
        <taxon>Candidatus Epulonipiscium</taxon>
    </lineage>
</organism>
<accession>A0ACC8XAK8</accession>
<comment type="caution">
    <text evidence="1">The sequence shown here is derived from an EMBL/GenBank/DDBJ whole genome shotgun (WGS) entry which is preliminary data.</text>
</comment>
<dbReference type="Proteomes" id="UP000188637">
    <property type="component" value="Unassembled WGS sequence"/>
</dbReference>
<evidence type="ECO:0000313" key="2">
    <source>
        <dbReference type="Proteomes" id="UP000188637"/>
    </source>
</evidence>
<protein>
    <submittedName>
        <fullName evidence="1">Uncharacterized protein</fullName>
    </submittedName>
</protein>
<dbReference type="EMBL" id="LJHD01000264">
    <property type="protein sequence ID" value="ONI39319.1"/>
    <property type="molecule type" value="Genomic_DNA"/>
</dbReference>